<dbReference type="InterPro" id="IPR046345">
    <property type="entry name" value="TraB_PrgY-like"/>
</dbReference>
<dbReference type="InterPro" id="IPR002816">
    <property type="entry name" value="TraB/PrgY/GumN_fam"/>
</dbReference>
<dbReference type="PANTHER" id="PTHR21530">
    <property type="entry name" value="PHEROMONE SHUTDOWN PROTEIN"/>
    <property type="match status" value="1"/>
</dbReference>
<dbReference type="CDD" id="cd14726">
    <property type="entry name" value="TraB_PrgY-like"/>
    <property type="match status" value="1"/>
</dbReference>
<dbReference type="PANTHER" id="PTHR21530:SF7">
    <property type="entry name" value="TRAB DOMAIN-CONTAINING PROTEIN"/>
    <property type="match status" value="1"/>
</dbReference>
<feature type="compositionally biased region" description="Basic and acidic residues" evidence="1">
    <location>
        <begin position="19"/>
        <end position="30"/>
    </location>
</feature>
<dbReference type="EMBL" id="VTPC01000404">
    <property type="protein sequence ID" value="KAF2905919.1"/>
    <property type="molecule type" value="Genomic_DNA"/>
</dbReference>
<dbReference type="Pfam" id="PF01963">
    <property type="entry name" value="TraB_PrgY_gumN"/>
    <property type="match status" value="1"/>
</dbReference>
<name>A0A8K0DHL6_IGNLU</name>
<dbReference type="Proteomes" id="UP000801492">
    <property type="component" value="Unassembled WGS sequence"/>
</dbReference>
<accession>A0A8K0DHL6</accession>
<sequence>MDNSVVNFELSASTVRIGSDSEKSSEKSDNFEELVDPDTEASSSDNHEYKTPHSDFDNNLPETVTLLKNPETGVKVYLVGTAHFSRESQEDVIKVIQTVKPQVVVLELCAARTSILSLDEATVLEEAKNIDFDKIMSTIKTNGVYNGIMYLLLLNMSAHLTKEIGMAPGGEFRVAYSEARKLLDCGVHLGDRPIQITLQRALARLSWIQTIKLGWHLLTSKDPISKEEIERCKRRDMLEQLLAEMAGEYPALGEVFVDERDIYLTHSLQMAATSRLHPRTYAENSSEPLKVVGVVGIGHLVGITRLWPTDQRPYLANILTIPPPSLSSKIFKLTFRISILSLGGYLVYRYVPVPKIFRESYQNVVNKIMSNIRNP</sequence>
<keyword evidence="3" id="KW-1185">Reference proteome</keyword>
<dbReference type="OrthoDB" id="48306at2759"/>
<comment type="caution">
    <text evidence="2">The sequence shown here is derived from an EMBL/GenBank/DDBJ whole genome shotgun (WGS) entry which is preliminary data.</text>
</comment>
<feature type="region of interest" description="Disordered" evidence="1">
    <location>
        <begin position="16"/>
        <end position="60"/>
    </location>
</feature>
<evidence type="ECO:0008006" key="4">
    <source>
        <dbReference type="Google" id="ProtNLM"/>
    </source>
</evidence>
<organism evidence="2 3">
    <name type="scientific">Ignelater luminosus</name>
    <name type="common">Cucubano</name>
    <name type="synonym">Pyrophorus luminosus</name>
    <dbReference type="NCBI Taxonomy" id="2038154"/>
    <lineage>
        <taxon>Eukaryota</taxon>
        <taxon>Metazoa</taxon>
        <taxon>Ecdysozoa</taxon>
        <taxon>Arthropoda</taxon>
        <taxon>Hexapoda</taxon>
        <taxon>Insecta</taxon>
        <taxon>Pterygota</taxon>
        <taxon>Neoptera</taxon>
        <taxon>Endopterygota</taxon>
        <taxon>Coleoptera</taxon>
        <taxon>Polyphaga</taxon>
        <taxon>Elateriformia</taxon>
        <taxon>Elateroidea</taxon>
        <taxon>Elateridae</taxon>
        <taxon>Agrypninae</taxon>
        <taxon>Pyrophorini</taxon>
        <taxon>Ignelater</taxon>
    </lineage>
</organism>
<gene>
    <name evidence="2" type="ORF">ILUMI_00248</name>
</gene>
<dbReference type="AlphaFoldDB" id="A0A8K0DHL6"/>
<feature type="compositionally biased region" description="Basic and acidic residues" evidence="1">
    <location>
        <begin position="45"/>
        <end position="56"/>
    </location>
</feature>
<reference evidence="2" key="1">
    <citation type="submission" date="2019-08" db="EMBL/GenBank/DDBJ databases">
        <title>The genome of the North American firefly Photinus pyralis.</title>
        <authorList>
            <consortium name="Photinus pyralis genome working group"/>
            <person name="Fallon T.R."/>
            <person name="Sander Lower S.E."/>
            <person name="Weng J.-K."/>
        </authorList>
    </citation>
    <scope>NUCLEOTIDE SEQUENCE</scope>
    <source>
        <strain evidence="2">TRF0915ILg1</strain>
        <tissue evidence="2">Whole body</tissue>
    </source>
</reference>
<proteinExistence type="predicted"/>
<protein>
    <recommendedName>
        <fullName evidence="4">TraB domain-containing protein</fullName>
    </recommendedName>
</protein>
<evidence type="ECO:0000313" key="3">
    <source>
        <dbReference type="Proteomes" id="UP000801492"/>
    </source>
</evidence>
<evidence type="ECO:0000313" key="2">
    <source>
        <dbReference type="EMBL" id="KAF2905919.1"/>
    </source>
</evidence>
<evidence type="ECO:0000256" key="1">
    <source>
        <dbReference type="SAM" id="MobiDB-lite"/>
    </source>
</evidence>